<reference evidence="2" key="2">
    <citation type="submission" date="2018-05" db="EMBL/GenBank/DDBJ databases">
        <title>OpunRS2 (Oryza punctata Reference Sequence Version 2).</title>
        <authorList>
            <person name="Zhang J."/>
            <person name="Kudrna D."/>
            <person name="Lee S."/>
            <person name="Talag J."/>
            <person name="Welchert J."/>
            <person name="Wing R.A."/>
        </authorList>
    </citation>
    <scope>NUCLEOTIDE SEQUENCE [LARGE SCALE GENOMIC DNA]</scope>
</reference>
<dbReference type="AlphaFoldDB" id="A0A0E0MM34"/>
<evidence type="ECO:0000259" key="1">
    <source>
        <dbReference type="Pfam" id="PF22936"/>
    </source>
</evidence>
<dbReference type="Proteomes" id="UP000026962">
    <property type="component" value="Chromosome 12"/>
</dbReference>
<dbReference type="EnsemblPlants" id="OPUNC12G09770.1">
    <property type="protein sequence ID" value="OPUNC12G09770.1"/>
    <property type="gene ID" value="OPUNC12G09770"/>
</dbReference>
<evidence type="ECO:0000313" key="2">
    <source>
        <dbReference type="EnsemblPlants" id="OPUNC12G09770.1"/>
    </source>
</evidence>
<proteinExistence type="predicted"/>
<dbReference type="HOGENOM" id="CLU_1716203_0_0_1"/>
<name>A0A0E0MM34_ORYPU</name>
<sequence>MDFLHDFSALGQIRLFEPFDGSNYAKWKANVLLNLGILNYNYAIREDRPEEPFTTTNGAQKGKAQVLAVKKVMLRGTMKAFGLGLLGKGLCSMRTLRKGEWILRVADGAEIKVMAIGDLHRFPSSNNLLLHDVLYAPSIKRNLISVMVLSNFY</sequence>
<dbReference type="Gramene" id="OPUNC12G09770.1">
    <property type="protein sequence ID" value="OPUNC12G09770.1"/>
    <property type="gene ID" value="OPUNC12G09770"/>
</dbReference>
<dbReference type="STRING" id="4537.A0A0E0MM34"/>
<organism evidence="2">
    <name type="scientific">Oryza punctata</name>
    <name type="common">Red rice</name>
    <dbReference type="NCBI Taxonomy" id="4537"/>
    <lineage>
        <taxon>Eukaryota</taxon>
        <taxon>Viridiplantae</taxon>
        <taxon>Streptophyta</taxon>
        <taxon>Embryophyta</taxon>
        <taxon>Tracheophyta</taxon>
        <taxon>Spermatophyta</taxon>
        <taxon>Magnoliopsida</taxon>
        <taxon>Liliopsida</taxon>
        <taxon>Poales</taxon>
        <taxon>Poaceae</taxon>
        <taxon>BOP clade</taxon>
        <taxon>Oryzoideae</taxon>
        <taxon>Oryzeae</taxon>
        <taxon>Oryzinae</taxon>
        <taxon>Oryza</taxon>
    </lineage>
</organism>
<accession>A0A0E0MM34</accession>
<reference evidence="2" key="1">
    <citation type="submission" date="2015-04" db="UniProtKB">
        <authorList>
            <consortium name="EnsemblPlants"/>
        </authorList>
    </citation>
    <scope>IDENTIFICATION</scope>
</reference>
<dbReference type="Pfam" id="PF22936">
    <property type="entry name" value="Pol_BBD"/>
    <property type="match status" value="1"/>
</dbReference>
<protein>
    <recommendedName>
        <fullName evidence="1">Retrovirus-related Pol polyprotein from transposon TNT 1-94-like beta-barrel domain-containing protein</fullName>
    </recommendedName>
</protein>
<feature type="domain" description="Retrovirus-related Pol polyprotein from transposon TNT 1-94-like beta-barrel" evidence="1">
    <location>
        <begin position="100"/>
        <end position="150"/>
    </location>
</feature>
<dbReference type="InterPro" id="IPR054722">
    <property type="entry name" value="PolX-like_BBD"/>
</dbReference>
<evidence type="ECO:0000313" key="3">
    <source>
        <dbReference type="Proteomes" id="UP000026962"/>
    </source>
</evidence>
<keyword evidence="3" id="KW-1185">Reference proteome</keyword>